<comment type="cofactor">
    <cofactor evidence="1">
        <name>Zn(2+)</name>
        <dbReference type="ChEBI" id="CHEBI:29105"/>
    </cofactor>
</comment>
<evidence type="ECO:0000256" key="5">
    <source>
        <dbReference type="ARBA" id="ARBA00022833"/>
    </source>
</evidence>
<evidence type="ECO:0000256" key="1">
    <source>
        <dbReference type="ARBA" id="ARBA00001947"/>
    </source>
</evidence>
<dbReference type="PANTHER" id="PTHR10625:SF17">
    <property type="entry name" value="HISTONE DEACETYLASE 8"/>
    <property type="match status" value="1"/>
</dbReference>
<dbReference type="InterPro" id="IPR023696">
    <property type="entry name" value="Ureohydrolase_dom_sf"/>
</dbReference>
<dbReference type="SUPFAM" id="SSF52768">
    <property type="entry name" value="Arginase/deacetylase"/>
    <property type="match status" value="1"/>
</dbReference>
<keyword evidence="4" id="KW-0378">Hydrolase</keyword>
<dbReference type="Pfam" id="PF00850">
    <property type="entry name" value="Hist_deacetyl"/>
    <property type="match status" value="1"/>
</dbReference>
<keyword evidence="8" id="KW-1185">Reference proteome</keyword>
<dbReference type="PRINTS" id="PR01270">
    <property type="entry name" value="HDASUPER"/>
</dbReference>
<evidence type="ECO:0000256" key="2">
    <source>
        <dbReference type="ARBA" id="ARBA00005947"/>
    </source>
</evidence>
<organism evidence="7 8">
    <name type="scientific">Mesorhizobium liriopis</name>
    <dbReference type="NCBI Taxonomy" id="2953882"/>
    <lineage>
        <taxon>Bacteria</taxon>
        <taxon>Pseudomonadati</taxon>
        <taxon>Pseudomonadota</taxon>
        <taxon>Alphaproteobacteria</taxon>
        <taxon>Hyphomicrobiales</taxon>
        <taxon>Phyllobacteriaceae</taxon>
        <taxon>Mesorhizobium</taxon>
    </lineage>
</organism>
<dbReference type="EMBL" id="JAMXQS010000002">
    <property type="protein sequence ID" value="MCO6049266.1"/>
    <property type="molecule type" value="Genomic_DNA"/>
</dbReference>
<dbReference type="CDD" id="cd10001">
    <property type="entry name" value="HDAC_classII_APAH"/>
    <property type="match status" value="1"/>
</dbReference>
<evidence type="ECO:0000259" key="6">
    <source>
        <dbReference type="Pfam" id="PF00850"/>
    </source>
</evidence>
<dbReference type="InterPro" id="IPR037138">
    <property type="entry name" value="His_deacetylse_dom_sf"/>
</dbReference>
<protein>
    <submittedName>
        <fullName evidence="7">Histone deacetylase family protein</fullName>
    </submittedName>
</protein>
<name>A0ABT1C5M6_9HYPH</name>
<accession>A0ABT1C5M6</accession>
<evidence type="ECO:0000256" key="3">
    <source>
        <dbReference type="ARBA" id="ARBA00022723"/>
    </source>
</evidence>
<comment type="caution">
    <text evidence="7">The sequence shown here is derived from an EMBL/GenBank/DDBJ whole genome shotgun (WGS) entry which is preliminary data.</text>
</comment>
<reference evidence="7 8" key="1">
    <citation type="submission" date="2022-06" db="EMBL/GenBank/DDBJ databases">
        <title>Mesorhizobium sp. strain RP14 Genome sequencing and assembly.</title>
        <authorList>
            <person name="Kim I."/>
        </authorList>
    </citation>
    <scope>NUCLEOTIDE SEQUENCE [LARGE SCALE GENOMIC DNA]</scope>
    <source>
        <strain evidence="8">RP14(2022)</strain>
    </source>
</reference>
<dbReference type="Proteomes" id="UP001205906">
    <property type="component" value="Unassembled WGS sequence"/>
</dbReference>
<feature type="domain" description="Histone deacetylase" evidence="6">
    <location>
        <begin position="28"/>
        <end position="337"/>
    </location>
</feature>
<keyword evidence="5" id="KW-0862">Zinc</keyword>
<dbReference type="InterPro" id="IPR000286">
    <property type="entry name" value="HDACs"/>
</dbReference>
<gene>
    <name evidence="7" type="ORF">NGM99_05610</name>
</gene>
<comment type="similarity">
    <text evidence="2">Belongs to the histone deacetylase family.</text>
</comment>
<dbReference type="PANTHER" id="PTHR10625">
    <property type="entry name" value="HISTONE DEACETYLASE HDAC1-RELATED"/>
    <property type="match status" value="1"/>
</dbReference>
<dbReference type="RefSeq" id="WP_252816848.1">
    <property type="nucleotide sequence ID" value="NZ_JAMXQS010000002.1"/>
</dbReference>
<dbReference type="Gene3D" id="3.40.800.20">
    <property type="entry name" value="Histone deacetylase domain"/>
    <property type="match status" value="1"/>
</dbReference>
<sequence>MKTVYSDLHGLQDAEAEFIRGKRVPSFEGPRRAELVLARVKEAFGLESVLERREFGLQPLLEVHDERMVSFLSDFWPRWSEENGAVDAFPNAWPPPRAHRRQTQRIGAELGRFCVDMSSPLMEGTWRAVSAGADVALTAQALVSAGDRAAFALCRPPGHHAGRDYFGGYCFLNNAAIAAQSFIDQGASRVAVLDVDYHHGNGTQDIFYDRGDVLCVSIHADPTKEYPYYLGYADETGEGPGADANCNLPLPWGSDYATYGEALVAGVSRIKQFGAEAVVISLGVDTFESDPISRFKLRSDDFLYLGKTIAKLNLPTVFVMEGGYAVEAIGLNVVNVLSGFENA</sequence>
<evidence type="ECO:0000313" key="8">
    <source>
        <dbReference type="Proteomes" id="UP001205906"/>
    </source>
</evidence>
<proteinExistence type="inferred from homology"/>
<dbReference type="InterPro" id="IPR023801">
    <property type="entry name" value="His_deacetylse_dom"/>
</dbReference>
<evidence type="ECO:0000256" key="4">
    <source>
        <dbReference type="ARBA" id="ARBA00022801"/>
    </source>
</evidence>
<keyword evidence="3" id="KW-0479">Metal-binding</keyword>
<evidence type="ECO:0000313" key="7">
    <source>
        <dbReference type="EMBL" id="MCO6049266.1"/>
    </source>
</evidence>